<dbReference type="PANTHER" id="PTHR45618">
    <property type="entry name" value="MITOCHONDRIAL DICARBOXYLATE CARRIER-RELATED"/>
    <property type="match status" value="1"/>
</dbReference>
<evidence type="ECO:0008006" key="13">
    <source>
        <dbReference type="Google" id="ProtNLM"/>
    </source>
</evidence>
<dbReference type="STRING" id="930992.A0A0D0AX01"/>
<dbReference type="InParanoid" id="A0A0D0AX01"/>
<dbReference type="InterPro" id="IPR023395">
    <property type="entry name" value="MCP_dom_sf"/>
</dbReference>
<dbReference type="EMBL" id="KN835161">
    <property type="protein sequence ID" value="KIK46251.1"/>
    <property type="molecule type" value="Genomic_DNA"/>
</dbReference>
<evidence type="ECO:0000256" key="1">
    <source>
        <dbReference type="ARBA" id="ARBA00004141"/>
    </source>
</evidence>
<keyword evidence="4 8" id="KW-0812">Transmembrane</keyword>
<name>A0A0D0AX01_9AGAM</name>
<dbReference type="AlphaFoldDB" id="A0A0D0AX01"/>
<evidence type="ECO:0000256" key="5">
    <source>
        <dbReference type="ARBA" id="ARBA00022737"/>
    </source>
</evidence>
<reference evidence="12" key="2">
    <citation type="submission" date="2015-01" db="EMBL/GenBank/DDBJ databases">
        <title>Evolutionary Origins and Diversification of the Mycorrhizal Mutualists.</title>
        <authorList>
            <consortium name="DOE Joint Genome Institute"/>
            <consortium name="Mycorrhizal Genomics Consortium"/>
            <person name="Kohler A."/>
            <person name="Kuo A."/>
            <person name="Nagy L.G."/>
            <person name="Floudas D."/>
            <person name="Copeland A."/>
            <person name="Barry K.W."/>
            <person name="Cichocki N."/>
            <person name="Veneault-Fourrey C."/>
            <person name="LaButti K."/>
            <person name="Lindquist E.A."/>
            <person name="Lipzen A."/>
            <person name="Lundell T."/>
            <person name="Morin E."/>
            <person name="Murat C."/>
            <person name="Riley R."/>
            <person name="Ohm R."/>
            <person name="Sun H."/>
            <person name="Tunlid A."/>
            <person name="Henrissat B."/>
            <person name="Grigoriev I.V."/>
            <person name="Hibbett D.S."/>
            <person name="Martin F."/>
        </authorList>
    </citation>
    <scope>NUCLEOTIDE SEQUENCE [LARGE SCALE GENOMIC DNA]</scope>
    <source>
        <strain evidence="12">UH-Slu-Lm8-n1</strain>
    </source>
</reference>
<dbReference type="PROSITE" id="PS50920">
    <property type="entry name" value="SOLCAR"/>
    <property type="match status" value="1"/>
</dbReference>
<dbReference type="HOGENOM" id="CLU_023136_0_0_1"/>
<feature type="compositionally biased region" description="Low complexity" evidence="10">
    <location>
        <begin position="30"/>
        <end position="41"/>
    </location>
</feature>
<reference evidence="11 12" key="1">
    <citation type="submission" date="2014-04" db="EMBL/GenBank/DDBJ databases">
        <authorList>
            <consortium name="DOE Joint Genome Institute"/>
            <person name="Kuo A."/>
            <person name="Ruytinx J."/>
            <person name="Rineau F."/>
            <person name="Colpaert J."/>
            <person name="Kohler A."/>
            <person name="Nagy L.G."/>
            <person name="Floudas D."/>
            <person name="Copeland A."/>
            <person name="Barry K.W."/>
            <person name="Cichocki N."/>
            <person name="Veneault-Fourrey C."/>
            <person name="LaButti K."/>
            <person name="Lindquist E.A."/>
            <person name="Lipzen A."/>
            <person name="Lundell T."/>
            <person name="Morin E."/>
            <person name="Murat C."/>
            <person name="Sun H."/>
            <person name="Tunlid A."/>
            <person name="Henrissat B."/>
            <person name="Grigoriev I.V."/>
            <person name="Hibbett D.S."/>
            <person name="Martin F."/>
            <person name="Nordberg H.P."/>
            <person name="Cantor M.N."/>
            <person name="Hua S.X."/>
        </authorList>
    </citation>
    <scope>NUCLEOTIDE SEQUENCE [LARGE SCALE GENOMIC DNA]</scope>
    <source>
        <strain evidence="11 12">UH-Slu-Lm8-n1</strain>
    </source>
</reference>
<feature type="region of interest" description="Disordered" evidence="10">
    <location>
        <begin position="22"/>
        <end position="41"/>
    </location>
</feature>
<feature type="repeat" description="Solcar" evidence="8">
    <location>
        <begin position="244"/>
        <end position="329"/>
    </location>
</feature>
<comment type="subcellular location">
    <subcellularLocation>
        <location evidence="1">Membrane</location>
        <topology evidence="1">Multi-pass membrane protein</topology>
    </subcellularLocation>
</comment>
<dbReference type="GO" id="GO:0016020">
    <property type="term" value="C:membrane"/>
    <property type="evidence" value="ECO:0007669"/>
    <property type="project" value="UniProtKB-SubCell"/>
</dbReference>
<dbReference type="InterPro" id="IPR018108">
    <property type="entry name" value="MCP_transmembrane"/>
</dbReference>
<keyword evidence="7 8" id="KW-0472">Membrane</keyword>
<dbReference type="FunCoup" id="A0A0D0AX01">
    <property type="interactions" value="30"/>
</dbReference>
<evidence type="ECO:0000256" key="9">
    <source>
        <dbReference type="RuleBase" id="RU000488"/>
    </source>
</evidence>
<keyword evidence="12" id="KW-1185">Reference proteome</keyword>
<proteinExistence type="inferred from homology"/>
<evidence type="ECO:0000256" key="10">
    <source>
        <dbReference type="SAM" id="MobiDB-lite"/>
    </source>
</evidence>
<evidence type="ECO:0000256" key="3">
    <source>
        <dbReference type="ARBA" id="ARBA00022448"/>
    </source>
</evidence>
<evidence type="ECO:0000256" key="4">
    <source>
        <dbReference type="ARBA" id="ARBA00022692"/>
    </source>
</evidence>
<comment type="similarity">
    <text evidence="2 9">Belongs to the mitochondrial carrier (TC 2.A.29) family.</text>
</comment>
<keyword evidence="6" id="KW-1133">Transmembrane helix</keyword>
<evidence type="ECO:0000313" key="11">
    <source>
        <dbReference type="EMBL" id="KIK46251.1"/>
    </source>
</evidence>
<keyword evidence="3 9" id="KW-0813">Transport</keyword>
<dbReference type="Gene3D" id="1.50.40.10">
    <property type="entry name" value="Mitochondrial carrier domain"/>
    <property type="match status" value="1"/>
</dbReference>
<dbReference type="InterPro" id="IPR050391">
    <property type="entry name" value="Mito_Metabolite_Transporter"/>
</dbReference>
<dbReference type="Proteomes" id="UP000054485">
    <property type="component" value="Unassembled WGS sequence"/>
</dbReference>
<evidence type="ECO:0000256" key="7">
    <source>
        <dbReference type="ARBA" id="ARBA00023136"/>
    </source>
</evidence>
<gene>
    <name evidence="11" type="ORF">CY34DRAFT_800586</name>
</gene>
<dbReference type="Pfam" id="PF00153">
    <property type="entry name" value="Mito_carr"/>
    <property type="match status" value="1"/>
</dbReference>
<protein>
    <recommendedName>
        <fullName evidence="13">Mitochondrial carrier</fullName>
    </recommendedName>
</protein>
<organism evidence="11 12">
    <name type="scientific">Suillus luteus UH-Slu-Lm8-n1</name>
    <dbReference type="NCBI Taxonomy" id="930992"/>
    <lineage>
        <taxon>Eukaryota</taxon>
        <taxon>Fungi</taxon>
        <taxon>Dikarya</taxon>
        <taxon>Basidiomycota</taxon>
        <taxon>Agaricomycotina</taxon>
        <taxon>Agaricomycetes</taxon>
        <taxon>Agaricomycetidae</taxon>
        <taxon>Boletales</taxon>
        <taxon>Suillineae</taxon>
        <taxon>Suillaceae</taxon>
        <taxon>Suillus</taxon>
    </lineage>
</organism>
<dbReference type="SUPFAM" id="SSF103506">
    <property type="entry name" value="Mitochondrial carrier"/>
    <property type="match status" value="1"/>
</dbReference>
<evidence type="ECO:0000256" key="2">
    <source>
        <dbReference type="ARBA" id="ARBA00006375"/>
    </source>
</evidence>
<accession>A0A0D0AX01</accession>
<sequence length="490" mass="54209">MNSTPSLRDLYNSPSSTWAFIPPPPPMQNASTPAAAPTPSAMTSYQWTTRPAHNSIFDLSPSLDLSEPSSLDVPLLLRSLVASALLQYTSTALVMPLEVGKLLLQIQWIPRDALAPSSQVHEEEVVEEPLSDSTDEDESYFADPAASLIKYPAPKPIDDQGYVIRTSVLEDGTRPEYIIPVGSMNGTWDMVKRVAAFRGEGWLSLWKGLLTSCIHDVLFSNVQPLVDSLMHSVFLSSVEGLYRPPLLLPVASHVVTGFLLSPLDLVRTRLIAQSAMQRHRTYTGPFDALRQILAQEGGIRSIYFHPQLLIPTILDNGLRPLLHILMPTLIAPRLGFGSHVAPDTSPVAWAVAQVLGSVASLLITLPIETVRRRLQVQTRGTAKVLRTCVETRPVPYNGVVDALWHIVTEERSDLPIKRRSKARRRQAELAEENDSNDPFVEKQDESRWLKNTGIGQLYRGMRMRLGVSVIVLLLTTFGGQQEVDGGWAEL</sequence>
<evidence type="ECO:0000256" key="6">
    <source>
        <dbReference type="ARBA" id="ARBA00022989"/>
    </source>
</evidence>
<keyword evidence="5" id="KW-0677">Repeat</keyword>
<evidence type="ECO:0000256" key="8">
    <source>
        <dbReference type="PROSITE-ProRule" id="PRU00282"/>
    </source>
</evidence>
<evidence type="ECO:0000313" key="12">
    <source>
        <dbReference type="Proteomes" id="UP000054485"/>
    </source>
</evidence>
<dbReference type="OrthoDB" id="77989at2759"/>